<protein>
    <recommendedName>
        <fullName evidence="4">DUF4124 domain-containing protein</fullName>
    </recommendedName>
</protein>
<organism evidence="2 3">
    <name type="scientific">Solilutibacter oculi</name>
    <dbReference type="NCBI Taxonomy" id="2698682"/>
    <lineage>
        <taxon>Bacteria</taxon>
        <taxon>Pseudomonadati</taxon>
        <taxon>Pseudomonadota</taxon>
        <taxon>Gammaproteobacteria</taxon>
        <taxon>Lysobacterales</taxon>
        <taxon>Lysobacteraceae</taxon>
        <taxon>Solilutibacter</taxon>
    </lineage>
</organism>
<evidence type="ECO:0000256" key="1">
    <source>
        <dbReference type="SAM" id="MobiDB-lite"/>
    </source>
</evidence>
<evidence type="ECO:0000313" key="2">
    <source>
        <dbReference type="EMBL" id="AXA84771.1"/>
    </source>
</evidence>
<evidence type="ECO:0008006" key="4">
    <source>
        <dbReference type="Google" id="ProtNLM"/>
    </source>
</evidence>
<gene>
    <name evidence="2" type="ORF">DCD74_08795</name>
</gene>
<reference evidence="3" key="1">
    <citation type="submission" date="2018-05" db="EMBL/GenBank/DDBJ databases">
        <title>Luteimonas pekinense sp. nov., isolated from human Meibomian gland secretions, Beijing, China.</title>
        <authorList>
            <person name="Wen T."/>
            <person name="Bai H."/>
            <person name="Lv H."/>
        </authorList>
    </citation>
    <scope>NUCLEOTIDE SEQUENCE [LARGE SCALE GENOMIC DNA]</scope>
    <source>
        <strain evidence="3">83-4</strain>
    </source>
</reference>
<feature type="compositionally biased region" description="Basic and acidic residues" evidence="1">
    <location>
        <begin position="131"/>
        <end position="140"/>
    </location>
</feature>
<dbReference type="KEGG" id="lue:DCD74_08795"/>
<dbReference type="Proteomes" id="UP000251842">
    <property type="component" value="Chromosome"/>
</dbReference>
<sequence length="167" mass="19064">MRDPRRDVDIGRDSRAETAMRNLMDIRCGIAAMAFVLAMIGMRDVAAADLRKCVFRDGRHAYVSDACPAGSRELWQRDIAPDAHADAERQRRLDEIAQWQKASRQEANARLRGHGGTRGASRNAASASPSKCERARQRRDRIRDRDFMRMTYDRMIQLDQEVADACR</sequence>
<feature type="region of interest" description="Disordered" evidence="1">
    <location>
        <begin position="104"/>
        <end position="140"/>
    </location>
</feature>
<name>A0A344J6W1_9GAMM</name>
<evidence type="ECO:0000313" key="3">
    <source>
        <dbReference type="Proteomes" id="UP000251842"/>
    </source>
</evidence>
<keyword evidence="3" id="KW-1185">Reference proteome</keyword>
<proteinExistence type="predicted"/>
<dbReference type="AlphaFoldDB" id="A0A344J6W1"/>
<accession>A0A344J6W1</accession>
<dbReference type="OrthoDB" id="6027793at2"/>
<dbReference type="EMBL" id="CP029556">
    <property type="protein sequence ID" value="AXA84771.1"/>
    <property type="molecule type" value="Genomic_DNA"/>
</dbReference>